<dbReference type="InterPro" id="IPR001214">
    <property type="entry name" value="SET_dom"/>
</dbReference>
<dbReference type="InterPro" id="IPR015353">
    <property type="entry name" value="Rubisco_LSMT_subst-bd"/>
</dbReference>
<evidence type="ECO:0000259" key="5">
    <source>
        <dbReference type="PROSITE" id="PS50280"/>
    </source>
</evidence>
<evidence type="ECO:0000313" key="7">
    <source>
        <dbReference type="Proteomes" id="UP001565368"/>
    </source>
</evidence>
<dbReference type="Proteomes" id="UP001565368">
    <property type="component" value="Unassembled WGS sequence"/>
</dbReference>
<dbReference type="Gene3D" id="3.90.1410.10">
    <property type="entry name" value="set domain protein methyltransferase, domain 1"/>
    <property type="match status" value="1"/>
</dbReference>
<dbReference type="Pfam" id="PF09273">
    <property type="entry name" value="Rubis-subs-bind"/>
    <property type="match status" value="1"/>
</dbReference>
<dbReference type="PROSITE" id="PS50280">
    <property type="entry name" value="SET"/>
    <property type="match status" value="1"/>
</dbReference>
<dbReference type="PANTHER" id="PTHR13271:SF34">
    <property type="entry name" value="N-LYSINE METHYLTRANSFERASE SETD6"/>
    <property type="match status" value="1"/>
</dbReference>
<dbReference type="InterPro" id="IPR046341">
    <property type="entry name" value="SET_dom_sf"/>
</dbReference>
<reference evidence="6 7" key="1">
    <citation type="submission" date="2023-08" db="EMBL/GenBank/DDBJ databases">
        <title>Annotated Genome Sequence of Vanrija albida AlHP1.</title>
        <authorList>
            <person name="Herzog R."/>
        </authorList>
    </citation>
    <scope>NUCLEOTIDE SEQUENCE [LARGE SCALE GENOMIC DNA]</scope>
    <source>
        <strain evidence="6 7">AlHP1</strain>
    </source>
</reference>
<comment type="caution">
    <text evidence="6">The sequence shown here is derived from an EMBL/GenBank/DDBJ whole genome shotgun (WGS) entry which is preliminary data.</text>
</comment>
<keyword evidence="7" id="KW-1185">Reference proteome</keyword>
<dbReference type="InterPro" id="IPR050600">
    <property type="entry name" value="SETD3_SETD6_MTase"/>
</dbReference>
<evidence type="ECO:0000256" key="4">
    <source>
        <dbReference type="SAM" id="MobiDB-lite"/>
    </source>
</evidence>
<feature type="region of interest" description="Disordered" evidence="4">
    <location>
        <begin position="186"/>
        <end position="206"/>
    </location>
</feature>
<dbReference type="GeneID" id="95987623"/>
<dbReference type="InterPro" id="IPR036464">
    <property type="entry name" value="Rubisco_LSMT_subst-bd_sf"/>
</dbReference>
<dbReference type="EMBL" id="JBBXJM010000005">
    <property type="protein sequence ID" value="KAL1407166.1"/>
    <property type="molecule type" value="Genomic_DNA"/>
</dbReference>
<organism evidence="6 7">
    <name type="scientific">Vanrija albida</name>
    <dbReference type="NCBI Taxonomy" id="181172"/>
    <lineage>
        <taxon>Eukaryota</taxon>
        <taxon>Fungi</taxon>
        <taxon>Dikarya</taxon>
        <taxon>Basidiomycota</taxon>
        <taxon>Agaricomycotina</taxon>
        <taxon>Tremellomycetes</taxon>
        <taxon>Trichosporonales</taxon>
        <taxon>Trichosporonaceae</taxon>
        <taxon>Vanrija</taxon>
    </lineage>
</organism>
<keyword evidence="2" id="KW-0808">Transferase</keyword>
<dbReference type="RefSeq" id="XP_069207110.1">
    <property type="nucleotide sequence ID" value="XM_069355039.1"/>
</dbReference>
<evidence type="ECO:0000313" key="6">
    <source>
        <dbReference type="EMBL" id="KAL1407166.1"/>
    </source>
</evidence>
<gene>
    <name evidence="6" type="primary">RMS1</name>
    <name evidence="6" type="ORF">Q8F55_006580</name>
</gene>
<dbReference type="PANTHER" id="PTHR13271">
    <property type="entry name" value="UNCHARACTERIZED PUTATIVE METHYLTRANSFERASE"/>
    <property type="match status" value="1"/>
</dbReference>
<dbReference type="Gene3D" id="3.90.1420.10">
    <property type="entry name" value="Rubisco LSMT, substrate-binding domain"/>
    <property type="match status" value="1"/>
</dbReference>
<sequence>MTAFNPDDLVASFKAAGAWYNDAAMALTPFPNMGWGAVARQPIKAHTPLFHIPLDYLLTPWTSSLRTHLTEAEWESLDGGWARLILCMMWEESRADSKWGGYLRNMPREFDSPMFWGEADRAELKGTDIENRIGKADAEADYHAKLAPLLAARADLFPAGSEHFSLDAYHVQGSRILSRSFTIPISRAGGPVTEPEEDEDGDEDEEEEVAVMIPMADMLNAAFDRDNARLFADGEDDEEEEGEGEKHDFGEGFTMISTKDIGEGEQIYNTYAAPPNSELLRKYGHVDNLSLPEDVTALLLPEELGSWPFGNAGDEVEIPGTLVVEAAAARGISDAEARVDFWLDQGGDDTFGLTYSAEGNLEPPLVPFIRLLTNEDDWAKAQTKGKLPKSTVDAAVIDVLEAVVRARAAKYPQTIEADLAVAGGQGPLNARNAAAVRLGEKRILVSTLRVLEREKERLRGEEGKRKAGGKEERAAKRRK</sequence>
<evidence type="ECO:0000256" key="2">
    <source>
        <dbReference type="ARBA" id="ARBA00022679"/>
    </source>
</evidence>
<keyword evidence="3" id="KW-0949">S-adenosyl-L-methionine</keyword>
<dbReference type="SUPFAM" id="SSF82199">
    <property type="entry name" value="SET domain"/>
    <property type="match status" value="1"/>
</dbReference>
<evidence type="ECO:0000256" key="3">
    <source>
        <dbReference type="ARBA" id="ARBA00022691"/>
    </source>
</evidence>
<feature type="compositionally biased region" description="Acidic residues" evidence="4">
    <location>
        <begin position="194"/>
        <end position="206"/>
    </location>
</feature>
<feature type="domain" description="SET" evidence="5">
    <location>
        <begin position="23"/>
        <end position="272"/>
    </location>
</feature>
<dbReference type="SUPFAM" id="SSF81822">
    <property type="entry name" value="RuBisCo LSMT C-terminal, substrate-binding domain"/>
    <property type="match status" value="1"/>
</dbReference>
<protein>
    <submittedName>
        <fullName evidence="6">Ribosomal lysine N-methyltransferase 4</fullName>
    </submittedName>
</protein>
<feature type="region of interest" description="Disordered" evidence="4">
    <location>
        <begin position="456"/>
        <end position="479"/>
    </location>
</feature>
<accession>A0ABR3PXJ8</accession>
<evidence type="ECO:0000256" key="1">
    <source>
        <dbReference type="ARBA" id="ARBA00022603"/>
    </source>
</evidence>
<keyword evidence="1" id="KW-0489">Methyltransferase</keyword>
<proteinExistence type="predicted"/>
<name>A0ABR3PXJ8_9TREE</name>